<reference evidence="2 5" key="1">
    <citation type="submission" date="2020-07" db="EMBL/GenBank/DDBJ databases">
        <title>Genomic Encyclopedia of Type Strains, Phase IV (KMG-V): Genome sequencing to study the core and pangenomes of soil and plant-associated prokaryotes.</title>
        <authorList>
            <person name="Whitman W."/>
        </authorList>
    </citation>
    <scope>NUCLEOTIDE SEQUENCE [LARGE SCALE GENOMIC DNA]</scope>
    <source>
        <strain evidence="2 5">A4</strain>
        <strain evidence="3 4">C11</strain>
    </source>
</reference>
<evidence type="ECO:0000313" key="5">
    <source>
        <dbReference type="Proteomes" id="UP000563838"/>
    </source>
</evidence>
<keyword evidence="1" id="KW-0472">Membrane</keyword>
<organism evidence="2 5">
    <name type="scientific">Methanococcus maripaludis</name>
    <name type="common">Methanococcus deltae</name>
    <dbReference type="NCBI Taxonomy" id="39152"/>
    <lineage>
        <taxon>Archaea</taxon>
        <taxon>Methanobacteriati</taxon>
        <taxon>Methanobacteriota</taxon>
        <taxon>Methanomada group</taxon>
        <taxon>Methanococci</taxon>
        <taxon>Methanococcales</taxon>
        <taxon>Methanococcaceae</taxon>
        <taxon>Methanococcus</taxon>
    </lineage>
</organism>
<dbReference type="Proteomes" id="UP000536195">
    <property type="component" value="Unassembled WGS sequence"/>
</dbReference>
<accession>A0A7J9NIU1</accession>
<evidence type="ECO:0000313" key="4">
    <source>
        <dbReference type="Proteomes" id="UP000536195"/>
    </source>
</evidence>
<sequence>MILTPKKQKKSRLKNIFKCCYAGKLAIIAVLSLFINVMVYFIQYFRGIYTGNYSHYFLIAHVFKGFSGNVDLVGIIFIISKIIFLVSIVLAFAFELLIRIYDVFSKEN</sequence>
<dbReference type="EMBL" id="JACDUI010000002">
    <property type="protein sequence ID" value="MBA2840828.1"/>
    <property type="molecule type" value="Genomic_DNA"/>
</dbReference>
<comment type="caution">
    <text evidence="2">The sequence shown here is derived from an EMBL/GenBank/DDBJ whole genome shotgun (WGS) entry which is preliminary data.</text>
</comment>
<evidence type="ECO:0000313" key="2">
    <source>
        <dbReference type="EMBL" id="MBA2840828.1"/>
    </source>
</evidence>
<dbReference type="AlphaFoldDB" id="A0A7J9NIU1"/>
<dbReference type="EMBL" id="JACHEC010000002">
    <property type="protein sequence ID" value="MBB6401646.1"/>
    <property type="molecule type" value="Genomic_DNA"/>
</dbReference>
<proteinExistence type="predicted"/>
<dbReference type="RefSeq" id="WP_181488613.1">
    <property type="nucleotide sequence ID" value="NZ_JACDUI010000002.1"/>
</dbReference>
<evidence type="ECO:0000313" key="3">
    <source>
        <dbReference type="EMBL" id="MBB6401646.1"/>
    </source>
</evidence>
<keyword evidence="1" id="KW-1133">Transmembrane helix</keyword>
<feature type="transmembrane region" description="Helical" evidence="1">
    <location>
        <begin position="72"/>
        <end position="98"/>
    </location>
</feature>
<gene>
    <name evidence="2" type="ORF">HNP87_001360</name>
    <name evidence="3" type="ORF">HNP92_000951</name>
</gene>
<name>A0A7J9NIU1_METMI</name>
<feature type="transmembrane region" description="Helical" evidence="1">
    <location>
        <begin position="21"/>
        <end position="42"/>
    </location>
</feature>
<dbReference type="Proteomes" id="UP000563838">
    <property type="component" value="Unassembled WGS sequence"/>
</dbReference>
<protein>
    <submittedName>
        <fullName evidence="2">Uncharacterized protein</fullName>
    </submittedName>
</protein>
<evidence type="ECO:0000256" key="1">
    <source>
        <dbReference type="SAM" id="Phobius"/>
    </source>
</evidence>
<keyword evidence="1" id="KW-0812">Transmembrane</keyword>